<comment type="similarity">
    <text evidence="1">Belongs to the asparaginase 1 family.</text>
</comment>
<dbReference type="PROSITE" id="PS51732">
    <property type="entry name" value="ASN_GLN_ASE_3"/>
    <property type="match status" value="1"/>
</dbReference>
<dbReference type="EMBL" id="CASHTH010003315">
    <property type="protein sequence ID" value="CAI8043260.1"/>
    <property type="molecule type" value="Genomic_DNA"/>
</dbReference>
<reference evidence="7" key="1">
    <citation type="submission" date="2023-03" db="EMBL/GenBank/DDBJ databases">
        <authorList>
            <person name="Steffen K."/>
            <person name="Cardenas P."/>
        </authorList>
    </citation>
    <scope>NUCLEOTIDE SEQUENCE</scope>
</reference>
<dbReference type="Proteomes" id="UP001174909">
    <property type="component" value="Unassembled WGS sequence"/>
</dbReference>
<protein>
    <recommendedName>
        <fullName evidence="2">asparaginase</fullName>
        <ecNumber evidence="2">3.5.1.1</ecNumber>
    </recommendedName>
</protein>
<feature type="domain" description="L-asparaginase N-terminal" evidence="5">
    <location>
        <begin position="6"/>
        <end position="85"/>
    </location>
</feature>
<dbReference type="PIRSF" id="PIRSF001220">
    <property type="entry name" value="L-ASNase_gatD"/>
    <property type="match status" value="1"/>
</dbReference>
<dbReference type="Gene3D" id="3.40.50.40">
    <property type="match status" value="1"/>
</dbReference>
<dbReference type="InterPro" id="IPR027474">
    <property type="entry name" value="L-asparaginase_N"/>
</dbReference>
<feature type="domain" description="L-asparaginase N-terminal" evidence="5">
    <location>
        <begin position="93"/>
        <end position="181"/>
    </location>
</feature>
<evidence type="ECO:0000256" key="4">
    <source>
        <dbReference type="ARBA" id="ARBA00049366"/>
    </source>
</evidence>
<evidence type="ECO:0000256" key="1">
    <source>
        <dbReference type="ARBA" id="ARBA00010518"/>
    </source>
</evidence>
<feature type="domain" description="Asparaginase/glutaminase C-terminal" evidence="6">
    <location>
        <begin position="201"/>
        <end position="287"/>
    </location>
</feature>
<organism evidence="7 8">
    <name type="scientific">Geodia barretti</name>
    <name type="common">Barrett's horny sponge</name>
    <dbReference type="NCBI Taxonomy" id="519541"/>
    <lineage>
        <taxon>Eukaryota</taxon>
        <taxon>Metazoa</taxon>
        <taxon>Porifera</taxon>
        <taxon>Demospongiae</taxon>
        <taxon>Heteroscleromorpha</taxon>
        <taxon>Tetractinellida</taxon>
        <taxon>Astrophorina</taxon>
        <taxon>Geodiidae</taxon>
        <taxon>Geodia</taxon>
    </lineage>
</organism>
<gene>
    <name evidence="7" type="ORF">GBAR_LOCUS24000</name>
</gene>
<sequence length="295" mass="31273">MPNPTVHIIATGGSIAGVGPDRMDYTLYPEIGDHLTIDQNLARVPEIGDNFNIIAEDMVSVGSTAIGPANWIALAERIHAIDRDEPDTAGITERPVVITGAMRPPTSISTDADLNLMDAVRIAATPESSGMGVLTVLNNEIHCAREVYKANTLRVETFKPNELGFLGYADSDHRVVFYRRPVRKHTTETPFRVDGMTDLPRVDIVHAYAGADGMLIDAVRAHGSAGLVLAGFGAGTFPPTVISAAESAVAGGMPVVLASRSSAGRVVMTPRKDEQGFIVSDNLMPQKPASSSCSA</sequence>
<proteinExistence type="inferred from homology"/>
<dbReference type="Gene3D" id="3.40.50.1170">
    <property type="entry name" value="L-asparaginase, N-terminal domain"/>
    <property type="match status" value="2"/>
</dbReference>
<dbReference type="GO" id="GO:0004067">
    <property type="term" value="F:asparaginase activity"/>
    <property type="evidence" value="ECO:0007669"/>
    <property type="project" value="UniProtKB-UniRule"/>
</dbReference>
<dbReference type="PRINTS" id="PR00139">
    <property type="entry name" value="ASNGLNASE"/>
</dbReference>
<evidence type="ECO:0000259" key="5">
    <source>
        <dbReference type="Pfam" id="PF00710"/>
    </source>
</evidence>
<accession>A0AA35T7M1</accession>
<evidence type="ECO:0000256" key="2">
    <source>
        <dbReference type="ARBA" id="ARBA00012920"/>
    </source>
</evidence>
<dbReference type="PANTHER" id="PTHR11707:SF28">
    <property type="entry name" value="60 KDA LYSOPHOSPHOLIPASE"/>
    <property type="match status" value="1"/>
</dbReference>
<evidence type="ECO:0000259" key="6">
    <source>
        <dbReference type="Pfam" id="PF17763"/>
    </source>
</evidence>
<comment type="catalytic activity">
    <reaction evidence="4">
        <text>L-asparagine + H2O = L-aspartate + NH4(+)</text>
        <dbReference type="Rhea" id="RHEA:21016"/>
        <dbReference type="ChEBI" id="CHEBI:15377"/>
        <dbReference type="ChEBI" id="CHEBI:28938"/>
        <dbReference type="ChEBI" id="CHEBI:29991"/>
        <dbReference type="ChEBI" id="CHEBI:58048"/>
        <dbReference type="EC" id="3.5.1.1"/>
    </reaction>
</comment>
<keyword evidence="8" id="KW-1185">Reference proteome</keyword>
<dbReference type="SUPFAM" id="SSF53774">
    <property type="entry name" value="Glutaminase/Asparaginase"/>
    <property type="match status" value="1"/>
</dbReference>
<dbReference type="InterPro" id="IPR036152">
    <property type="entry name" value="Asp/glu_Ase-like_sf"/>
</dbReference>
<dbReference type="AlphaFoldDB" id="A0AA35T7M1"/>
<dbReference type="EC" id="3.5.1.1" evidence="2"/>
<dbReference type="InterPro" id="IPR037152">
    <property type="entry name" value="L-asparaginase_N_sf"/>
</dbReference>
<dbReference type="SMART" id="SM00870">
    <property type="entry name" value="Asparaginase"/>
    <property type="match status" value="1"/>
</dbReference>
<comment type="caution">
    <text evidence="7">The sequence shown here is derived from an EMBL/GenBank/DDBJ whole genome shotgun (WGS) entry which is preliminary data.</text>
</comment>
<dbReference type="Pfam" id="PF00710">
    <property type="entry name" value="Asparaginase"/>
    <property type="match status" value="2"/>
</dbReference>
<dbReference type="PIRSF" id="PIRSF500176">
    <property type="entry name" value="L_ASNase"/>
    <property type="match status" value="1"/>
</dbReference>
<evidence type="ECO:0000313" key="8">
    <source>
        <dbReference type="Proteomes" id="UP001174909"/>
    </source>
</evidence>
<dbReference type="InterPro" id="IPR040919">
    <property type="entry name" value="Asparaginase_C"/>
</dbReference>
<dbReference type="PANTHER" id="PTHR11707">
    <property type="entry name" value="L-ASPARAGINASE"/>
    <property type="match status" value="1"/>
</dbReference>
<keyword evidence="3" id="KW-0378">Hydrolase</keyword>
<dbReference type="Pfam" id="PF17763">
    <property type="entry name" value="Asparaginase_C"/>
    <property type="match status" value="1"/>
</dbReference>
<name>A0AA35T7M1_GEOBA</name>
<dbReference type="InterPro" id="IPR027473">
    <property type="entry name" value="L-asparaginase_C"/>
</dbReference>
<evidence type="ECO:0000256" key="3">
    <source>
        <dbReference type="ARBA" id="ARBA00022801"/>
    </source>
</evidence>
<dbReference type="CDD" id="cd08964">
    <property type="entry name" value="L-asparaginase_II"/>
    <property type="match status" value="1"/>
</dbReference>
<dbReference type="InterPro" id="IPR004550">
    <property type="entry name" value="AsnASE_II"/>
</dbReference>
<dbReference type="GO" id="GO:0006530">
    <property type="term" value="P:L-asparagine catabolic process"/>
    <property type="evidence" value="ECO:0007669"/>
    <property type="project" value="UniProtKB-ARBA"/>
</dbReference>
<dbReference type="InterPro" id="IPR006034">
    <property type="entry name" value="Asparaginase/glutaminase-like"/>
</dbReference>
<evidence type="ECO:0000313" key="7">
    <source>
        <dbReference type="EMBL" id="CAI8043260.1"/>
    </source>
</evidence>